<dbReference type="InterPro" id="IPR028994">
    <property type="entry name" value="Integrin_alpha_N"/>
</dbReference>
<dbReference type="GO" id="GO:0008233">
    <property type="term" value="F:peptidase activity"/>
    <property type="evidence" value="ECO:0007669"/>
    <property type="project" value="InterPro"/>
</dbReference>
<reference evidence="1 2" key="1">
    <citation type="submission" date="2016-05" db="EMBL/GenBank/DDBJ databases">
        <title>Single-cell genome of chain-forming Candidatus Thiomargarita nelsonii and comparison to other large sulfur-oxidizing bacteria.</title>
        <authorList>
            <person name="Winkel M."/>
            <person name="Salman V."/>
            <person name="Woyke T."/>
            <person name="Schulz-Vogt H."/>
            <person name="Richter M."/>
            <person name="Flood B."/>
            <person name="Bailey J."/>
            <person name="Amann R."/>
            <person name="Mussmann M."/>
        </authorList>
    </citation>
    <scope>NUCLEOTIDE SEQUENCE [LARGE SCALE GENOMIC DNA]</scope>
    <source>
        <strain evidence="1 2">THI036</strain>
    </source>
</reference>
<keyword evidence="2" id="KW-1185">Reference proteome</keyword>
<evidence type="ECO:0000313" key="1">
    <source>
        <dbReference type="EMBL" id="OAD18887.1"/>
    </source>
</evidence>
<dbReference type="EC" id="3.-.-.-" evidence="1"/>
<keyword evidence="1" id="KW-0378">Hydrolase</keyword>
<proteinExistence type="predicted"/>
<dbReference type="EMBL" id="LUTY01003043">
    <property type="protein sequence ID" value="OAD18887.1"/>
    <property type="molecule type" value="Genomic_DNA"/>
</dbReference>
<dbReference type="InterPro" id="IPR001096">
    <property type="entry name" value="Peptidase_C13"/>
</dbReference>
<sequence length="1193" mass="133172">MSIHKFITSTRQSSVLFALFWLLIVNWSAVQAEPITVEHVRGALEWAKTRGQLDQPLYLFLIGHASPDKIQLAKLSYLESTEFRSMLDDYQNATGNELIIVIDTAYAGSYVKSLAAPNRAIIGSTGENGLAFFFDKQGFSRFFAKGLFQGFNFYEAFEYARDKQERLLDTSYSQVPQLDDDGDGIFTDNDGQWLRQVFVNGNFVVASNNDTHTLWGIAKSISEHTFRVLSNFVLGAEAFALPIERSTRSGKRAAIIIAAGGNDTTNPLWDTTSSIANYIYKMFSGRGFDHEEIYYLSPASWADFNGDGLNDKIIDAPRTDISDYEDPEAGIIESVKGATIIIAGGPNTPRNELWDTTESISNYIYKVHHDRGFLNKQIYYLSPKSVADFNGDGLDDCIVDAPATNRCLANTVDNPLPERPLTVDDVRDAFAWAKNRGKLDQPLYLFLIGHLTSNKFHLADFTDLEAAEFKAILDDYQSVTGNEIVLVIDGCHSGSFLESLANPSRAIISASGATEKAFFVEKTGFSRFFAKGLYEGLSFYEAFGYARDKQNDMVSSLSGDFVQTPQLDDNSDGIFTDADGQWLRNVYINRVDIVAPKIEAVTISTNLQAGQALRLKSRTQGQIKRVWVEIELLDINFQNTQQLELSQANEENVWETTWNNAFYNGDYQITFYAENPQGKIVNSEEPVTISVIDGLNPPRQRLAIIVAGGGNHRTNSLWDDTESISNYIYYMLRDRKFTDDDIYYLTPETGADYDGNGTDDNIVDTPVRGQPLTDDDIRAAMDWAKERGTLGQPLYWFFTGHGSAAGPGRLQLAKLEYLKAPQLKELLDEYQNTTGNHTVLFIDACYSGVLVEQLKAPNRSIISSASANELAYFAEKQGFNRFIAKFLISGTNLFEAFNLARDEQHEMLGTQVQVADNGENITLYQNPQLDDNGDGIFNSHDGKWLENIHIGHKAESGSVIVEVEGITEPTTLQVGQSLTLKAMADTDTGPAAQVWALIRPPRMNLVLDTNGTPILGFQRLELSHTEDILWEGTWGDAVYNGDYEINFYAQDNEGNIASSDKSVIITVTGGVEPPQQANVQIVLEKDSYRAGEHFKAELIENLGWGYDLYVAVVLPDGNFIALKNTNEFAPLNQPQNWLKPRTQASPVTLLDLILPENLPRGEYCFYGILSPEKESVLETLPLWVWAQQCFEIF</sequence>
<gene>
    <name evidence="1" type="ORF">THIOM_005504</name>
</gene>
<accession>A0A0A6RKJ1</accession>
<dbReference type="PATRIC" id="fig|1003181.4.peg.7280"/>
<dbReference type="GO" id="GO:0006508">
    <property type="term" value="P:proteolysis"/>
    <property type="evidence" value="ECO:0007669"/>
    <property type="project" value="InterPro"/>
</dbReference>
<dbReference type="Proteomes" id="UP000076962">
    <property type="component" value="Unassembled WGS sequence"/>
</dbReference>
<dbReference type="Pfam" id="PF01650">
    <property type="entry name" value="Peptidase_C13"/>
    <property type="match status" value="3"/>
</dbReference>
<dbReference type="Gene3D" id="2.130.10.130">
    <property type="entry name" value="Integrin alpha, N-terminal"/>
    <property type="match status" value="1"/>
</dbReference>
<evidence type="ECO:0000313" key="2">
    <source>
        <dbReference type="Proteomes" id="UP000076962"/>
    </source>
</evidence>
<name>A0A0A6RKJ1_9GAMM</name>
<dbReference type="SUPFAM" id="SSF69318">
    <property type="entry name" value="Integrin alpha N-terminal domain"/>
    <property type="match status" value="1"/>
</dbReference>
<dbReference type="AlphaFoldDB" id="A0A0A6RKJ1"/>
<comment type="caution">
    <text evidence="1">The sequence shown here is derived from an EMBL/GenBank/DDBJ whole genome shotgun (WGS) entry which is preliminary data.</text>
</comment>
<dbReference type="Gene3D" id="3.40.50.1460">
    <property type="match status" value="3"/>
</dbReference>
<organism evidence="1 2">
    <name type="scientific">Candidatus Thiomargarita nelsonii</name>
    <dbReference type="NCBI Taxonomy" id="1003181"/>
    <lineage>
        <taxon>Bacteria</taxon>
        <taxon>Pseudomonadati</taxon>
        <taxon>Pseudomonadota</taxon>
        <taxon>Gammaproteobacteria</taxon>
        <taxon>Thiotrichales</taxon>
        <taxon>Thiotrichaceae</taxon>
        <taxon>Thiomargarita</taxon>
    </lineage>
</organism>
<protein>
    <submittedName>
        <fullName evidence="1">Peptidase C13, legumain</fullName>
        <ecNumber evidence="1">3.-.-.-</ecNumber>
    </submittedName>
</protein>